<evidence type="ECO:0000313" key="2">
    <source>
        <dbReference type="Proteomes" id="UP001187343"/>
    </source>
</evidence>
<accession>A0AA88PLT5</accession>
<reference evidence="1" key="1">
    <citation type="submission" date="2023-08" db="EMBL/GenBank/DDBJ databases">
        <title>Chromosome-level Genome Assembly of mud carp (Cirrhinus molitorella).</title>
        <authorList>
            <person name="Liu H."/>
        </authorList>
    </citation>
    <scope>NUCLEOTIDE SEQUENCE</scope>
    <source>
        <strain evidence="1">Prfri</strain>
        <tissue evidence="1">Muscle</tissue>
    </source>
</reference>
<keyword evidence="2" id="KW-1185">Reference proteome</keyword>
<protein>
    <submittedName>
        <fullName evidence="1">Uncharacterized protein</fullName>
    </submittedName>
</protein>
<dbReference type="EMBL" id="JAUYZG010000014">
    <property type="protein sequence ID" value="KAK2889146.1"/>
    <property type="molecule type" value="Genomic_DNA"/>
</dbReference>
<sequence>MSLPLIRAPGLGGLNRATSISCGNEDPAEAERRAREREGSRRQRAEEEKVNTRTRAFPPDEWRLGEEPETSALEGGQRGAVETGHRRHEWLDCRGVADPTASHPCTGTKDTSLESRVTFRANIAQSS</sequence>
<name>A0AA88PLT5_9TELE</name>
<dbReference type="AlphaFoldDB" id="A0AA88PLT5"/>
<comment type="caution">
    <text evidence="1">The sequence shown here is derived from an EMBL/GenBank/DDBJ whole genome shotgun (WGS) entry which is preliminary data.</text>
</comment>
<evidence type="ECO:0000313" key="1">
    <source>
        <dbReference type="EMBL" id="KAK2889146.1"/>
    </source>
</evidence>
<dbReference type="Proteomes" id="UP001187343">
    <property type="component" value="Unassembled WGS sequence"/>
</dbReference>
<gene>
    <name evidence="1" type="ORF">Q8A67_014521</name>
</gene>
<organism evidence="1 2">
    <name type="scientific">Cirrhinus molitorella</name>
    <name type="common">mud carp</name>
    <dbReference type="NCBI Taxonomy" id="172907"/>
    <lineage>
        <taxon>Eukaryota</taxon>
        <taxon>Metazoa</taxon>
        <taxon>Chordata</taxon>
        <taxon>Craniata</taxon>
        <taxon>Vertebrata</taxon>
        <taxon>Euteleostomi</taxon>
        <taxon>Actinopterygii</taxon>
        <taxon>Neopterygii</taxon>
        <taxon>Teleostei</taxon>
        <taxon>Ostariophysi</taxon>
        <taxon>Cypriniformes</taxon>
        <taxon>Cyprinidae</taxon>
        <taxon>Labeoninae</taxon>
        <taxon>Labeonini</taxon>
        <taxon>Cirrhinus</taxon>
    </lineage>
</organism>
<proteinExistence type="predicted"/>